<dbReference type="OrthoDB" id="10265785at2759"/>
<evidence type="ECO:0000313" key="12">
    <source>
        <dbReference type="EMBL" id="CBN74492.1"/>
    </source>
</evidence>
<keyword evidence="3" id="KW-0378">Hydrolase</keyword>
<dbReference type="InterPro" id="IPR001650">
    <property type="entry name" value="Helicase_C-like"/>
</dbReference>
<dbReference type="InParanoid" id="D8LK23"/>
<dbReference type="GO" id="GO:0005524">
    <property type="term" value="F:ATP binding"/>
    <property type="evidence" value="ECO:0007669"/>
    <property type="project" value="UniProtKB-KW"/>
</dbReference>
<dbReference type="PROSITE" id="PS00194">
    <property type="entry name" value="THIOREDOXIN_1"/>
    <property type="match status" value="1"/>
</dbReference>
<gene>
    <name evidence="12" type="ORF">Esi_0028_0100</name>
</gene>
<evidence type="ECO:0000256" key="7">
    <source>
        <dbReference type="SAM" id="MobiDB-lite"/>
    </source>
</evidence>
<feature type="domain" description="Helicase C-terminal" evidence="9">
    <location>
        <begin position="292"/>
        <end position="438"/>
    </location>
</feature>
<dbReference type="InterPro" id="IPR036249">
    <property type="entry name" value="Thioredoxin-like_sf"/>
</dbReference>
<feature type="short sequence motif" description="Q motif" evidence="6">
    <location>
        <begin position="59"/>
        <end position="87"/>
    </location>
</feature>
<evidence type="ECO:0000259" key="8">
    <source>
        <dbReference type="PROSITE" id="PS51192"/>
    </source>
</evidence>
<evidence type="ECO:0000259" key="11">
    <source>
        <dbReference type="PROSITE" id="PS51352"/>
    </source>
</evidence>
<dbReference type="PROSITE" id="PS51194">
    <property type="entry name" value="HELICASE_CTER"/>
    <property type="match status" value="1"/>
</dbReference>
<accession>D8LK23</accession>
<dbReference type="eggNOG" id="KOG2667">
    <property type="taxonomic scope" value="Eukaryota"/>
</dbReference>
<keyword evidence="2" id="KW-0547">Nucleotide-binding</keyword>
<evidence type="ECO:0000259" key="10">
    <source>
        <dbReference type="PROSITE" id="PS51195"/>
    </source>
</evidence>
<dbReference type="EC" id="3.6.4.13" evidence="1"/>
<dbReference type="Pfam" id="PF00085">
    <property type="entry name" value="Thioredoxin"/>
    <property type="match status" value="1"/>
</dbReference>
<feature type="domain" description="Thioredoxin" evidence="11">
    <location>
        <begin position="529"/>
        <end position="658"/>
    </location>
</feature>
<dbReference type="InterPro" id="IPR039542">
    <property type="entry name" value="Erv_N"/>
</dbReference>
<dbReference type="Proteomes" id="UP000002630">
    <property type="component" value="Linkage Group LG16"/>
</dbReference>
<feature type="domain" description="Helicase ATP-binding" evidence="8">
    <location>
        <begin position="90"/>
        <end position="263"/>
    </location>
</feature>
<dbReference type="eggNOG" id="KOG0329">
    <property type="taxonomic scope" value="Eukaryota"/>
</dbReference>
<evidence type="ECO:0000256" key="3">
    <source>
        <dbReference type="ARBA" id="ARBA00022801"/>
    </source>
</evidence>
<dbReference type="PROSITE" id="PS51195">
    <property type="entry name" value="Q_MOTIF"/>
    <property type="match status" value="1"/>
</dbReference>
<dbReference type="PANTHER" id="PTHR47958">
    <property type="entry name" value="ATP-DEPENDENT RNA HELICASE DBP3"/>
    <property type="match status" value="1"/>
</dbReference>
<evidence type="ECO:0000256" key="2">
    <source>
        <dbReference type="ARBA" id="ARBA00022741"/>
    </source>
</evidence>
<dbReference type="PROSITE" id="PS51192">
    <property type="entry name" value="HELICASE_ATP_BIND_1"/>
    <property type="match status" value="1"/>
</dbReference>
<dbReference type="SMART" id="SM00490">
    <property type="entry name" value="HELICc"/>
    <property type="match status" value="1"/>
</dbReference>
<proteinExistence type="predicted"/>
<dbReference type="Gene3D" id="3.40.30.10">
    <property type="entry name" value="Glutaredoxin"/>
    <property type="match status" value="1"/>
</dbReference>
<dbReference type="PROSITE" id="PS51352">
    <property type="entry name" value="THIOREDOXIN_2"/>
    <property type="match status" value="1"/>
</dbReference>
<dbReference type="CDD" id="cd02961">
    <property type="entry name" value="PDI_a_family"/>
    <property type="match status" value="1"/>
</dbReference>
<dbReference type="Pfam" id="PF13850">
    <property type="entry name" value="ERGIC_N"/>
    <property type="match status" value="1"/>
</dbReference>
<feature type="region of interest" description="Disordered" evidence="7">
    <location>
        <begin position="1"/>
        <end position="47"/>
    </location>
</feature>
<reference evidence="12 13" key="1">
    <citation type="journal article" date="2010" name="Nature">
        <title>The Ectocarpus genome and the independent evolution of multicellularity in brown algae.</title>
        <authorList>
            <person name="Cock J.M."/>
            <person name="Sterck L."/>
            <person name="Rouze P."/>
            <person name="Scornet D."/>
            <person name="Allen A.E."/>
            <person name="Amoutzias G."/>
            <person name="Anthouard V."/>
            <person name="Artiguenave F."/>
            <person name="Aury J.M."/>
            <person name="Badger J.H."/>
            <person name="Beszteri B."/>
            <person name="Billiau K."/>
            <person name="Bonnet E."/>
            <person name="Bothwell J.H."/>
            <person name="Bowler C."/>
            <person name="Boyen C."/>
            <person name="Brownlee C."/>
            <person name="Carrano C.J."/>
            <person name="Charrier B."/>
            <person name="Cho G.Y."/>
            <person name="Coelho S.M."/>
            <person name="Collen J."/>
            <person name="Corre E."/>
            <person name="Da Silva C."/>
            <person name="Delage L."/>
            <person name="Delaroque N."/>
            <person name="Dittami S.M."/>
            <person name="Doulbeau S."/>
            <person name="Elias M."/>
            <person name="Farnham G."/>
            <person name="Gachon C.M."/>
            <person name="Gschloessl B."/>
            <person name="Heesch S."/>
            <person name="Jabbari K."/>
            <person name="Jubin C."/>
            <person name="Kawai H."/>
            <person name="Kimura K."/>
            <person name="Kloareg B."/>
            <person name="Kupper F.C."/>
            <person name="Lang D."/>
            <person name="Le Bail A."/>
            <person name="Leblanc C."/>
            <person name="Lerouge P."/>
            <person name="Lohr M."/>
            <person name="Lopez P.J."/>
            <person name="Martens C."/>
            <person name="Maumus F."/>
            <person name="Michel G."/>
            <person name="Miranda-Saavedra D."/>
            <person name="Morales J."/>
            <person name="Moreau H."/>
            <person name="Motomura T."/>
            <person name="Nagasato C."/>
            <person name="Napoli C.A."/>
            <person name="Nelson D.R."/>
            <person name="Nyvall-Collen P."/>
            <person name="Peters A.F."/>
            <person name="Pommier C."/>
            <person name="Potin P."/>
            <person name="Poulain J."/>
            <person name="Quesneville H."/>
            <person name="Read B."/>
            <person name="Rensing S.A."/>
            <person name="Ritter A."/>
            <person name="Rousvoal S."/>
            <person name="Samanta M."/>
            <person name="Samson G."/>
            <person name="Schroeder D.C."/>
            <person name="Segurens B."/>
            <person name="Strittmatter M."/>
            <person name="Tonon T."/>
            <person name="Tregear J.W."/>
            <person name="Valentin K."/>
            <person name="von Dassow P."/>
            <person name="Yamagishi T."/>
            <person name="Van de Peer Y."/>
            <person name="Wincker P."/>
        </authorList>
    </citation>
    <scope>NUCLEOTIDE SEQUENCE [LARGE SCALE GENOMIC DNA]</scope>
    <source>
        <strain evidence="13">Ec32 / CCAP1310/4</strain>
    </source>
</reference>
<evidence type="ECO:0000256" key="1">
    <source>
        <dbReference type="ARBA" id="ARBA00012552"/>
    </source>
</evidence>
<dbReference type="EMBL" id="FN648464">
    <property type="protein sequence ID" value="CBN74492.1"/>
    <property type="molecule type" value="Genomic_DNA"/>
</dbReference>
<evidence type="ECO:0000256" key="4">
    <source>
        <dbReference type="ARBA" id="ARBA00022806"/>
    </source>
</evidence>
<dbReference type="GO" id="GO:0016787">
    <property type="term" value="F:hydrolase activity"/>
    <property type="evidence" value="ECO:0007669"/>
    <property type="project" value="UniProtKB-KW"/>
</dbReference>
<dbReference type="InterPro" id="IPR012936">
    <property type="entry name" value="Erv_C"/>
</dbReference>
<dbReference type="AlphaFoldDB" id="D8LK23"/>
<feature type="compositionally biased region" description="Basic and acidic residues" evidence="7">
    <location>
        <begin position="1"/>
        <end position="10"/>
    </location>
</feature>
<dbReference type="InterPro" id="IPR011545">
    <property type="entry name" value="DEAD/DEAH_box_helicase_dom"/>
</dbReference>
<sequence length="865" mass="97767">MATEDNKGQEELLDYEEDEEALVDAKAGDDAGAGGKDGAGAAAGGGGPKKGHYVGIHASGFRDFLLKPELLRAVVDCGFEHPSEVQHECIPQAILGVDIVCQAKSGMGKTAVFVLATLHQLNPQPGEVSCLVLCHTRELAWQIAREYERFCKHLPEVKVAVLYGGLPVQKQREMLKNDTPHIVVGCPGRVMQLVREGDLKVDKLQYFVLDECDKMLDQKDMRAQVQEIFFKTPHTKQVMMFSATLSPEVRPICRKFCHEKPMEIYVDDETKLTLHGLQQYYIKLAETEKNRKLNDLLDLLDFNQVVIFCSKVDRAVELDRLLNLCNFPSLVIHSRLKQEERTNRYKQFKNFEKRILVATDLFGRGIDIERVNIVVNYDFPDGDDGSDQYLHRVGRAGRLVNSATMGAWRLLDLYPKIPTDLSQSTAVGGWFSTLTGVIMLLLFQVELFSFMSAPIESQVVVDNVLETKLQINFNMSFLDLPCEYLSVDALDVLGSNRVNITGKEVQKWHLDPQGVKQAFHGRNRQQRDIVQFDEGVVASLQDLHEDGVHAAVLTEENFDTWLLEHDFTFVAFHAPWCGWCQRLMPTLEVLAEVLEESQRGITVGTVDCTTQQNLCTKRFPVRAFPTLKLFNEEKLLKPDYSGDRTVEAFSTYLYSKADGKPMKHQRKGRKGFPEVGLHDDKWPGCMVTGHIMVNRVPGNFHIEAASKSHTFHGATTNLSHIVHHMSFGNDPPRRTQTKINRLTEDLRQNAPLDGNVYVANAYHQAPHHYLRVVGSMYHLSPMKTPWHGYQIVANSQMMLYDEEEVPEARFSYNISPMSVLVRSEKRPWYDFVTKVLAIVGGTFSMVGLVDAAVFRASRKAGRQLS</sequence>
<name>D8LK23_ECTSI</name>
<keyword evidence="5" id="KW-0067">ATP-binding</keyword>
<dbReference type="SUPFAM" id="SSF52833">
    <property type="entry name" value="Thioredoxin-like"/>
    <property type="match status" value="1"/>
</dbReference>
<dbReference type="CDD" id="cd17950">
    <property type="entry name" value="DEADc_DDX39"/>
    <property type="match status" value="1"/>
</dbReference>
<dbReference type="SUPFAM" id="SSF52540">
    <property type="entry name" value="P-loop containing nucleoside triphosphate hydrolases"/>
    <property type="match status" value="1"/>
</dbReference>
<dbReference type="Pfam" id="PF00271">
    <property type="entry name" value="Helicase_C"/>
    <property type="match status" value="1"/>
</dbReference>
<feature type="compositionally biased region" description="Acidic residues" evidence="7">
    <location>
        <begin position="11"/>
        <end position="22"/>
    </location>
</feature>
<dbReference type="GO" id="GO:0003676">
    <property type="term" value="F:nucleic acid binding"/>
    <property type="evidence" value="ECO:0007669"/>
    <property type="project" value="InterPro"/>
</dbReference>
<feature type="domain" description="DEAD-box RNA helicase Q" evidence="10">
    <location>
        <begin position="59"/>
        <end position="87"/>
    </location>
</feature>
<dbReference type="GO" id="GO:0003724">
    <property type="term" value="F:RNA helicase activity"/>
    <property type="evidence" value="ECO:0007669"/>
    <property type="project" value="UniProtKB-EC"/>
</dbReference>
<dbReference type="Gene3D" id="3.40.50.300">
    <property type="entry name" value="P-loop containing nucleotide triphosphate hydrolases"/>
    <property type="match status" value="2"/>
</dbReference>
<dbReference type="InterPro" id="IPR013766">
    <property type="entry name" value="Thioredoxin_domain"/>
</dbReference>
<dbReference type="FunFam" id="3.40.50.300:FF:000168">
    <property type="entry name" value="DEAD-box ATP-dependent RNA helicase 56-like"/>
    <property type="match status" value="1"/>
</dbReference>
<protein>
    <recommendedName>
        <fullName evidence="1">RNA helicase</fullName>
        <ecNumber evidence="1">3.6.4.13</ecNumber>
    </recommendedName>
</protein>
<dbReference type="STRING" id="2880.D8LK23"/>
<dbReference type="Pfam" id="PF07970">
    <property type="entry name" value="COPIIcoated_ERV"/>
    <property type="match status" value="1"/>
</dbReference>
<dbReference type="InterPro" id="IPR014014">
    <property type="entry name" value="RNA_helicase_DEAD_Q_motif"/>
</dbReference>
<dbReference type="Pfam" id="PF00270">
    <property type="entry name" value="DEAD"/>
    <property type="match status" value="1"/>
</dbReference>
<dbReference type="InterPro" id="IPR017937">
    <property type="entry name" value="Thioredoxin_CS"/>
</dbReference>
<dbReference type="EMBL" id="FN649741">
    <property type="protein sequence ID" value="CBN74492.1"/>
    <property type="molecule type" value="Genomic_DNA"/>
</dbReference>
<evidence type="ECO:0000256" key="6">
    <source>
        <dbReference type="PROSITE-ProRule" id="PRU00552"/>
    </source>
</evidence>
<dbReference type="CDD" id="cd18787">
    <property type="entry name" value="SF2_C_DEAD"/>
    <property type="match status" value="1"/>
</dbReference>
<dbReference type="SMART" id="SM00487">
    <property type="entry name" value="DEXDc"/>
    <property type="match status" value="1"/>
</dbReference>
<evidence type="ECO:0000259" key="9">
    <source>
        <dbReference type="PROSITE" id="PS51194"/>
    </source>
</evidence>
<keyword evidence="4 12" id="KW-0347">Helicase</keyword>
<feature type="compositionally biased region" description="Gly residues" evidence="7">
    <location>
        <begin position="31"/>
        <end position="47"/>
    </location>
</feature>
<evidence type="ECO:0000313" key="13">
    <source>
        <dbReference type="Proteomes" id="UP000002630"/>
    </source>
</evidence>
<dbReference type="InterPro" id="IPR014001">
    <property type="entry name" value="Helicase_ATP-bd"/>
</dbReference>
<dbReference type="InterPro" id="IPR027417">
    <property type="entry name" value="P-loop_NTPase"/>
</dbReference>
<evidence type="ECO:0000256" key="5">
    <source>
        <dbReference type="ARBA" id="ARBA00022840"/>
    </source>
</evidence>
<organism evidence="12 13">
    <name type="scientific">Ectocarpus siliculosus</name>
    <name type="common">Brown alga</name>
    <name type="synonym">Conferva siliculosa</name>
    <dbReference type="NCBI Taxonomy" id="2880"/>
    <lineage>
        <taxon>Eukaryota</taxon>
        <taxon>Sar</taxon>
        <taxon>Stramenopiles</taxon>
        <taxon>Ochrophyta</taxon>
        <taxon>PX clade</taxon>
        <taxon>Phaeophyceae</taxon>
        <taxon>Ectocarpales</taxon>
        <taxon>Ectocarpaceae</taxon>
        <taxon>Ectocarpus</taxon>
    </lineage>
</organism>
<keyword evidence="13" id="KW-1185">Reference proteome</keyword>